<evidence type="ECO:0000313" key="3">
    <source>
        <dbReference type="Proteomes" id="UP000501058"/>
    </source>
</evidence>
<reference evidence="2 3" key="1">
    <citation type="submission" date="2020-03" db="EMBL/GenBank/DDBJ databases">
        <title>Propioniciclava sp. nov., isolated from Hydrophilus acuminatus.</title>
        <authorList>
            <person name="Hyun D.-W."/>
            <person name="Bae J.-W."/>
        </authorList>
    </citation>
    <scope>NUCLEOTIDE SEQUENCE [LARGE SCALE GENOMIC DNA]</scope>
    <source>
        <strain evidence="2 3">HDW11</strain>
    </source>
</reference>
<evidence type="ECO:0000256" key="1">
    <source>
        <dbReference type="SAM" id="MobiDB-lite"/>
    </source>
</evidence>
<protein>
    <submittedName>
        <fullName evidence="2">Uncharacterized protein</fullName>
    </submittedName>
</protein>
<dbReference type="Proteomes" id="UP000501058">
    <property type="component" value="Chromosome"/>
</dbReference>
<accession>A0A6G7Y7X9</accession>
<sequence>MNARERIPHDHPLHSPRPTRDPACADAWVDAAPFRSHLRHLCATTGLPWQVVALYAGLSVRHADALLHGRRGRTLRRIPRPTAVRLWEVSPDALAGLRRVACPAEPTARRLAAALLDGARPALVAGALRWSPERLGAVLDGRVAGVTAVEALLARALAEAVDRTRVPHETRAA</sequence>
<gene>
    <name evidence="2" type="ORF">G7070_12420</name>
</gene>
<feature type="region of interest" description="Disordered" evidence="1">
    <location>
        <begin position="1"/>
        <end position="21"/>
    </location>
</feature>
<evidence type="ECO:0000313" key="2">
    <source>
        <dbReference type="EMBL" id="QIK72922.1"/>
    </source>
</evidence>
<organism evidence="2 3">
    <name type="scientific">Propioniciclava coleopterorum</name>
    <dbReference type="NCBI Taxonomy" id="2714937"/>
    <lineage>
        <taxon>Bacteria</taxon>
        <taxon>Bacillati</taxon>
        <taxon>Actinomycetota</taxon>
        <taxon>Actinomycetes</taxon>
        <taxon>Propionibacteriales</taxon>
        <taxon>Propionibacteriaceae</taxon>
        <taxon>Propioniciclava</taxon>
    </lineage>
</organism>
<feature type="compositionally biased region" description="Basic and acidic residues" evidence="1">
    <location>
        <begin position="1"/>
        <end position="13"/>
    </location>
</feature>
<dbReference type="RefSeq" id="WP_166233994.1">
    <property type="nucleotide sequence ID" value="NZ_CP049865.1"/>
</dbReference>
<dbReference type="KEGG" id="prv:G7070_12420"/>
<dbReference type="EMBL" id="CP049865">
    <property type="protein sequence ID" value="QIK72922.1"/>
    <property type="molecule type" value="Genomic_DNA"/>
</dbReference>
<keyword evidence="3" id="KW-1185">Reference proteome</keyword>
<dbReference type="AlphaFoldDB" id="A0A6G7Y7X9"/>
<name>A0A6G7Y7X9_9ACTN</name>
<proteinExistence type="predicted"/>